<sequence>MRPLTIFQLKFSYILVALRRFFLRLLSWFAFFIAAADGVEVIAKIDLVSSFMISVSTDEGEIHKEIINFLQLEADGLIHALVSLSENLVRKLSFHYLG</sequence>
<dbReference type="AlphaFoldDB" id="A0A1X0X2H5"/>
<dbReference type="Proteomes" id="UP000192532">
    <property type="component" value="Unassembled WGS sequence"/>
</dbReference>
<proteinExistence type="predicted"/>
<name>A0A1X0X2H5_STROR</name>
<protein>
    <submittedName>
        <fullName evidence="1">Uncharacterized protein</fullName>
    </submittedName>
</protein>
<dbReference type="EMBL" id="LNVH01000001">
    <property type="protein sequence ID" value="ORJ33280.1"/>
    <property type="molecule type" value="Genomic_DNA"/>
</dbReference>
<organism evidence="1 2">
    <name type="scientific">Streptococcus oralis subsp. tigurinus</name>
    <dbReference type="NCBI Taxonomy" id="1077464"/>
    <lineage>
        <taxon>Bacteria</taxon>
        <taxon>Bacillati</taxon>
        <taxon>Bacillota</taxon>
        <taxon>Bacilli</taxon>
        <taxon>Lactobacillales</taxon>
        <taxon>Streptococcaceae</taxon>
        <taxon>Streptococcus</taxon>
    </lineage>
</organism>
<reference evidence="1 2" key="1">
    <citation type="journal article" date="2016" name="PLoS ONE">
        <title>Comparative Genomics Analysis of Streptococcus tigurinus Strains Identifies Genetic Elements Specifically and Uniquely Present in Highly Virulent Strains.</title>
        <authorList>
            <person name="Diene S.M."/>
            <person name="Francois P."/>
            <person name="Zbinden A."/>
            <person name="Entenza J.M."/>
            <person name="Resch G."/>
        </authorList>
    </citation>
    <scope>NUCLEOTIDE SEQUENCE [LARGE SCALE GENOMIC DNA]</scope>
    <source>
        <strain evidence="1 2">859</strain>
    </source>
</reference>
<gene>
    <name evidence="1" type="ORF">ATE37_05935</name>
</gene>
<comment type="caution">
    <text evidence="1">The sequence shown here is derived from an EMBL/GenBank/DDBJ whole genome shotgun (WGS) entry which is preliminary data.</text>
</comment>
<evidence type="ECO:0000313" key="1">
    <source>
        <dbReference type="EMBL" id="ORJ33280.1"/>
    </source>
</evidence>
<accession>A0A1X0X2H5</accession>
<evidence type="ECO:0000313" key="2">
    <source>
        <dbReference type="Proteomes" id="UP000192532"/>
    </source>
</evidence>